<reference evidence="7 8" key="1">
    <citation type="journal article" date="2024" name="Plant J.">
        <title>Genome sequences and population genomics reveal climatic adaptation and genomic divergence between two closely related sweetgum species.</title>
        <authorList>
            <person name="Xu W.Q."/>
            <person name="Ren C.Q."/>
            <person name="Zhang X.Y."/>
            <person name="Comes H.P."/>
            <person name="Liu X.H."/>
            <person name="Li Y.G."/>
            <person name="Kettle C.J."/>
            <person name="Jalonen R."/>
            <person name="Gaisberger H."/>
            <person name="Ma Y.Z."/>
            <person name="Qiu Y.X."/>
        </authorList>
    </citation>
    <scope>NUCLEOTIDE SEQUENCE [LARGE SCALE GENOMIC DNA]</scope>
    <source>
        <strain evidence="7">Hangzhou</strain>
    </source>
</reference>
<evidence type="ECO:0000256" key="4">
    <source>
        <dbReference type="ARBA" id="ARBA00022840"/>
    </source>
</evidence>
<dbReference type="PANTHER" id="PTHR45821">
    <property type="entry name" value="SNF2 DOMAIN-CONTAINING PROTEIN CLASSY 2-RELATED"/>
    <property type="match status" value="1"/>
</dbReference>
<dbReference type="Pfam" id="PF00176">
    <property type="entry name" value="SNF2-rel_dom"/>
    <property type="match status" value="1"/>
</dbReference>
<evidence type="ECO:0000256" key="1">
    <source>
        <dbReference type="ARBA" id="ARBA00004123"/>
    </source>
</evidence>
<evidence type="ECO:0000256" key="3">
    <source>
        <dbReference type="ARBA" id="ARBA00022806"/>
    </source>
</evidence>
<gene>
    <name evidence="7" type="ORF">L1049_015831</name>
</gene>
<name>A0AAP0X2S3_LIQFO</name>
<dbReference type="EMBL" id="JBBPBK010000004">
    <property type="protein sequence ID" value="KAK9287411.1"/>
    <property type="molecule type" value="Genomic_DNA"/>
</dbReference>
<keyword evidence="3" id="KW-0378">Hydrolase</keyword>
<sequence length="451" mass="51177">MEPAVEGWRGNYATPFTPKFQPYTSNELYSMGHKRMKMFSEGKDYDRQAFLASTHGGAVKKQQKDVLEVIDYSDPFAIPNLLDGLDRGKYGSVTKEIEALCARRMQTLNPYYAMHPTLPYTCLDMEKKQGKEFSKLANHQDVIDLEDDRAANYVPAARLPVVILDSDDENGEDQRPSYPYQEVFLGNSTSSSKFLMRDLVVRDFVESKPLREQHIGLAGEIEIRKNKGEYVGVEDDMANEKDNHQIDTEDDGLGDIWKEMTIALECSKDISEELSSDEHPKEDGGDCDHSFVLKDDLGYVCRICGVIDRGIETIFDFQYSKTSRSTRTYISESRNTKDRDPTDILPDGFKLSEHDFAVTEISAHPRHRKQMKPHQVEGFNFLTSNLVADNPGGCIMAHAPGSGKTFMIISFMQSFLAKYPHARPLVILPKGILATWKKEFQTWQVEDIPVV</sequence>
<accession>A0AAP0X2S3</accession>
<dbReference type="InterPro" id="IPR038718">
    <property type="entry name" value="SNF2-like_sf"/>
</dbReference>
<dbReference type="Gene3D" id="3.40.50.10810">
    <property type="entry name" value="Tandem AAA-ATPase domain"/>
    <property type="match status" value="1"/>
</dbReference>
<comment type="caution">
    <text evidence="7">The sequence shown here is derived from an EMBL/GenBank/DDBJ whole genome shotgun (WGS) entry which is preliminary data.</text>
</comment>
<dbReference type="SUPFAM" id="SSF52540">
    <property type="entry name" value="P-loop containing nucleoside triphosphate hydrolases"/>
    <property type="match status" value="1"/>
</dbReference>
<keyword evidence="8" id="KW-1185">Reference proteome</keyword>
<dbReference type="AlphaFoldDB" id="A0AAP0X2S3"/>
<dbReference type="GO" id="GO:0080188">
    <property type="term" value="P:gene silencing by siRNA-directed DNA methylation"/>
    <property type="evidence" value="ECO:0007669"/>
    <property type="project" value="InterPro"/>
</dbReference>
<dbReference type="GO" id="GO:0005524">
    <property type="term" value="F:ATP binding"/>
    <property type="evidence" value="ECO:0007669"/>
    <property type="project" value="UniProtKB-KW"/>
</dbReference>
<keyword evidence="2" id="KW-0547">Nucleotide-binding</keyword>
<dbReference type="Proteomes" id="UP001415857">
    <property type="component" value="Unassembled WGS sequence"/>
</dbReference>
<comment type="subcellular location">
    <subcellularLocation>
        <location evidence="1">Nucleus</location>
    </subcellularLocation>
</comment>
<organism evidence="7 8">
    <name type="scientific">Liquidambar formosana</name>
    <name type="common">Formosan gum</name>
    <dbReference type="NCBI Taxonomy" id="63359"/>
    <lineage>
        <taxon>Eukaryota</taxon>
        <taxon>Viridiplantae</taxon>
        <taxon>Streptophyta</taxon>
        <taxon>Embryophyta</taxon>
        <taxon>Tracheophyta</taxon>
        <taxon>Spermatophyta</taxon>
        <taxon>Magnoliopsida</taxon>
        <taxon>eudicotyledons</taxon>
        <taxon>Gunneridae</taxon>
        <taxon>Pentapetalae</taxon>
        <taxon>Saxifragales</taxon>
        <taxon>Altingiaceae</taxon>
        <taxon>Liquidambar</taxon>
    </lineage>
</organism>
<keyword evidence="4" id="KW-0067">ATP-binding</keyword>
<dbReference type="GO" id="GO:0004386">
    <property type="term" value="F:helicase activity"/>
    <property type="evidence" value="ECO:0007669"/>
    <property type="project" value="UniProtKB-KW"/>
</dbReference>
<evidence type="ECO:0000256" key="2">
    <source>
        <dbReference type="ARBA" id="ARBA00022741"/>
    </source>
</evidence>
<protein>
    <recommendedName>
        <fullName evidence="6">SNF2 N-terminal domain-containing protein</fullName>
    </recommendedName>
</protein>
<evidence type="ECO:0000259" key="6">
    <source>
        <dbReference type="Pfam" id="PF00176"/>
    </source>
</evidence>
<keyword evidence="3" id="KW-0347">Helicase</keyword>
<evidence type="ECO:0000313" key="8">
    <source>
        <dbReference type="Proteomes" id="UP001415857"/>
    </source>
</evidence>
<evidence type="ECO:0000313" key="7">
    <source>
        <dbReference type="EMBL" id="KAK9287411.1"/>
    </source>
</evidence>
<dbReference type="GO" id="GO:0005634">
    <property type="term" value="C:nucleus"/>
    <property type="evidence" value="ECO:0007669"/>
    <property type="project" value="UniProtKB-SubCell"/>
</dbReference>
<proteinExistence type="predicted"/>
<keyword evidence="5" id="KW-0539">Nucleus</keyword>
<evidence type="ECO:0000256" key="5">
    <source>
        <dbReference type="ARBA" id="ARBA00023242"/>
    </source>
</evidence>
<feature type="domain" description="SNF2 N-terminal" evidence="6">
    <location>
        <begin position="374"/>
        <end position="444"/>
    </location>
</feature>
<dbReference type="InterPro" id="IPR027417">
    <property type="entry name" value="P-loop_NTPase"/>
</dbReference>
<dbReference type="InterPro" id="IPR000330">
    <property type="entry name" value="SNF2_N"/>
</dbReference>
<dbReference type="PANTHER" id="PTHR45821:SF1">
    <property type="entry name" value="ATP-DEPENDENT HELICASE FAMILY PROTEIN-RELATED"/>
    <property type="match status" value="1"/>
</dbReference>
<dbReference type="InterPro" id="IPR044567">
    <property type="entry name" value="CLSY/DRD1"/>
</dbReference>